<organism evidence="3 4">
    <name type="scientific">Fusarium heterosporum</name>
    <dbReference type="NCBI Taxonomy" id="42747"/>
    <lineage>
        <taxon>Eukaryota</taxon>
        <taxon>Fungi</taxon>
        <taxon>Dikarya</taxon>
        <taxon>Ascomycota</taxon>
        <taxon>Pezizomycotina</taxon>
        <taxon>Sordariomycetes</taxon>
        <taxon>Hypocreomycetidae</taxon>
        <taxon>Hypocreales</taxon>
        <taxon>Nectriaceae</taxon>
        <taxon>Fusarium</taxon>
        <taxon>Fusarium heterosporum species complex</taxon>
    </lineage>
</organism>
<keyword evidence="2" id="KW-0732">Signal</keyword>
<dbReference type="AlphaFoldDB" id="A0A8H5T2F7"/>
<sequence>MRFISLCTVLSAALVSAAPCKPVKPTTTLESSATFATTSVVETSTAETATAAQTTLETTITTEAPTDATTVLETTITETATETGATATSAATTETTAVEATTTTVSEEPEPTNFLRNGGFEDKNNVDWDVRTAQIVKDAAKAHSGEKFVQLAVTNSFANGGNQFNQTINGLNTERLFRLKFSSATFGNPVPSQHVDTCKIEALKDGLIIGSWPVDTINLNEYQDYEMDFVIDDEDMTLSMRIRCDPNYKVTVTVGIDDVSVTDAGEAPEPPAPTN</sequence>
<evidence type="ECO:0000256" key="2">
    <source>
        <dbReference type="SAM" id="SignalP"/>
    </source>
</evidence>
<gene>
    <name evidence="3" type="ORF">FHETE_7025</name>
</gene>
<accession>A0A8H5T2F7</accession>
<keyword evidence="4" id="KW-1185">Reference proteome</keyword>
<comment type="caution">
    <text evidence="3">The sequence shown here is derived from an EMBL/GenBank/DDBJ whole genome shotgun (WGS) entry which is preliminary data.</text>
</comment>
<protein>
    <submittedName>
        <fullName evidence="3">Uncharacterized protein</fullName>
    </submittedName>
</protein>
<feature type="signal peptide" evidence="2">
    <location>
        <begin position="1"/>
        <end position="17"/>
    </location>
</feature>
<dbReference type="Proteomes" id="UP000567885">
    <property type="component" value="Unassembled WGS sequence"/>
</dbReference>
<evidence type="ECO:0000256" key="1">
    <source>
        <dbReference type="SAM" id="MobiDB-lite"/>
    </source>
</evidence>
<feature type="compositionally biased region" description="Low complexity" evidence="1">
    <location>
        <begin position="83"/>
        <end position="106"/>
    </location>
</feature>
<dbReference type="Gene3D" id="2.60.120.260">
    <property type="entry name" value="Galactose-binding domain-like"/>
    <property type="match status" value="1"/>
</dbReference>
<dbReference type="EMBL" id="JAAGWQ010000133">
    <property type="protein sequence ID" value="KAF5664434.1"/>
    <property type="molecule type" value="Genomic_DNA"/>
</dbReference>
<reference evidence="3 4" key="1">
    <citation type="submission" date="2020-05" db="EMBL/GenBank/DDBJ databases">
        <title>Identification and distribution of gene clusters putatively required for synthesis of sphingolipid metabolism inhibitors in phylogenetically diverse species of the filamentous fungus Fusarium.</title>
        <authorList>
            <person name="Kim H.-S."/>
            <person name="Busman M."/>
            <person name="Brown D.W."/>
            <person name="Divon H."/>
            <person name="Uhlig S."/>
            <person name="Proctor R.H."/>
        </authorList>
    </citation>
    <scope>NUCLEOTIDE SEQUENCE [LARGE SCALE GENOMIC DNA]</scope>
    <source>
        <strain evidence="3 4">NRRL 20693</strain>
    </source>
</reference>
<name>A0A8H5T2F7_FUSHE</name>
<feature type="region of interest" description="Disordered" evidence="1">
    <location>
        <begin position="83"/>
        <end position="120"/>
    </location>
</feature>
<feature type="chain" id="PRO_5034462714" evidence="2">
    <location>
        <begin position="18"/>
        <end position="275"/>
    </location>
</feature>
<dbReference type="OrthoDB" id="5150344at2759"/>
<evidence type="ECO:0000313" key="3">
    <source>
        <dbReference type="EMBL" id="KAF5664434.1"/>
    </source>
</evidence>
<proteinExistence type="predicted"/>
<evidence type="ECO:0000313" key="4">
    <source>
        <dbReference type="Proteomes" id="UP000567885"/>
    </source>
</evidence>